<gene>
    <name evidence="1" type="ORF">AVEN_111840_1</name>
</gene>
<dbReference type="Proteomes" id="UP000499080">
    <property type="component" value="Unassembled WGS sequence"/>
</dbReference>
<comment type="caution">
    <text evidence="1">The sequence shown here is derived from an EMBL/GenBank/DDBJ whole genome shotgun (WGS) entry which is preliminary data.</text>
</comment>
<protein>
    <submittedName>
        <fullName evidence="1">Uncharacterized protein</fullName>
    </submittedName>
</protein>
<evidence type="ECO:0000313" key="1">
    <source>
        <dbReference type="EMBL" id="GBL96699.1"/>
    </source>
</evidence>
<dbReference type="EMBL" id="BGPR01000123">
    <property type="protein sequence ID" value="GBL96699.1"/>
    <property type="molecule type" value="Genomic_DNA"/>
</dbReference>
<organism evidence="1 2">
    <name type="scientific">Araneus ventricosus</name>
    <name type="common">Orbweaver spider</name>
    <name type="synonym">Epeira ventricosa</name>
    <dbReference type="NCBI Taxonomy" id="182803"/>
    <lineage>
        <taxon>Eukaryota</taxon>
        <taxon>Metazoa</taxon>
        <taxon>Ecdysozoa</taxon>
        <taxon>Arthropoda</taxon>
        <taxon>Chelicerata</taxon>
        <taxon>Arachnida</taxon>
        <taxon>Araneae</taxon>
        <taxon>Araneomorphae</taxon>
        <taxon>Entelegynae</taxon>
        <taxon>Araneoidea</taxon>
        <taxon>Araneidae</taxon>
        <taxon>Araneus</taxon>
    </lineage>
</organism>
<proteinExistence type="predicted"/>
<reference evidence="1 2" key="1">
    <citation type="journal article" date="2019" name="Sci. Rep.">
        <title>Orb-weaving spider Araneus ventricosus genome elucidates the spidroin gene catalogue.</title>
        <authorList>
            <person name="Kono N."/>
            <person name="Nakamura H."/>
            <person name="Ohtoshi R."/>
            <person name="Moran D.A.P."/>
            <person name="Shinohara A."/>
            <person name="Yoshida Y."/>
            <person name="Fujiwara M."/>
            <person name="Mori M."/>
            <person name="Tomita M."/>
            <person name="Arakawa K."/>
        </authorList>
    </citation>
    <scope>NUCLEOTIDE SEQUENCE [LARGE SCALE GENOMIC DNA]</scope>
</reference>
<evidence type="ECO:0000313" key="2">
    <source>
        <dbReference type="Proteomes" id="UP000499080"/>
    </source>
</evidence>
<sequence>MSTAKLFQTRNQLLLQVNARPFRSISDHILYQVLHCIKLFNCILEFSIRSQQPKSRKLCIVDDYGQMKHAFAHIPLMHFSGSTRVPRAYHLTPLPNISSSRGFQFDVLGVNFGDWRFTFAANQHSYKDCKLSLQSG</sequence>
<name>A0A4Y2BY36_ARAVE</name>
<keyword evidence="2" id="KW-1185">Reference proteome</keyword>
<accession>A0A4Y2BY36</accession>
<dbReference type="AlphaFoldDB" id="A0A4Y2BY36"/>